<dbReference type="GO" id="GO:0016020">
    <property type="term" value="C:membrane"/>
    <property type="evidence" value="ECO:0007669"/>
    <property type="project" value="InterPro"/>
</dbReference>
<dbReference type="PRINTS" id="PR00260">
    <property type="entry name" value="CHEMTRNSDUCR"/>
</dbReference>
<dbReference type="EMBL" id="OBDZ01000006">
    <property type="protein sequence ID" value="SNY21040.1"/>
    <property type="molecule type" value="Genomic_DNA"/>
</dbReference>
<sequence>MKGNELISDLIRKIKLGIKSKINLLVILVFISPLLSQFLDKLLGNYINIEYVLHLLEAITFLLIISFITGRNRVVLLRVSEAMEDLTAHSEELSALSEEGNASIKTTSELIDSITASIKQVSASTDEVSAATQQANDNAYVGEEKITQTLRNMININKSVEKAVKVIGQLNGTSKEIGGIVQTVENIADQINLLALNASIEAARAGDYGKGFAVVAEEIRQLAKETNRSTQNISSLITDVQGQSKTCSNAIEEVENQAKEGHEITKEVADVFFNLEESSSKAAKQTQEIATATKDLADHSEEMRAAAQDIQNMSDEVTLSSQNLAAIAQEFSNLIDSIQI</sequence>
<dbReference type="InterPro" id="IPR004089">
    <property type="entry name" value="MCPsignal_dom"/>
</dbReference>
<keyword evidence="1 3" id="KW-0807">Transducer</keyword>
<dbReference type="InterPro" id="IPR004090">
    <property type="entry name" value="Chemotax_Me-accpt_rcpt"/>
</dbReference>
<evidence type="ECO:0000256" key="3">
    <source>
        <dbReference type="PROSITE-ProRule" id="PRU00284"/>
    </source>
</evidence>
<dbReference type="AlphaFoldDB" id="A0A285GBT0"/>
<keyword evidence="8" id="KW-1185">Reference proteome</keyword>
<comment type="similarity">
    <text evidence="2">Belongs to the methyl-accepting chemotaxis (MCP) protein family.</text>
</comment>
<feature type="transmembrane region" description="Helical" evidence="5">
    <location>
        <begin position="51"/>
        <end position="70"/>
    </location>
</feature>
<evidence type="ECO:0000313" key="8">
    <source>
        <dbReference type="Proteomes" id="UP000219573"/>
    </source>
</evidence>
<dbReference type="PANTHER" id="PTHR32089:SF112">
    <property type="entry name" value="LYSOZYME-LIKE PROTEIN-RELATED"/>
    <property type="match status" value="1"/>
</dbReference>
<feature type="domain" description="Methyl-accepting transducer" evidence="6">
    <location>
        <begin position="75"/>
        <end position="311"/>
    </location>
</feature>
<evidence type="ECO:0000256" key="1">
    <source>
        <dbReference type="ARBA" id="ARBA00023224"/>
    </source>
</evidence>
<dbReference type="RefSeq" id="WP_097017119.1">
    <property type="nucleotide sequence ID" value="NZ_OBDZ01000006.1"/>
</dbReference>
<dbReference type="OrthoDB" id="3192at2"/>
<evidence type="ECO:0000256" key="2">
    <source>
        <dbReference type="ARBA" id="ARBA00029447"/>
    </source>
</evidence>
<feature type="coiled-coil region" evidence="4">
    <location>
        <begin position="275"/>
        <end position="316"/>
    </location>
</feature>
<keyword evidence="5" id="KW-0472">Membrane</keyword>
<dbReference type="CDD" id="cd11386">
    <property type="entry name" value="MCP_signal"/>
    <property type="match status" value="1"/>
</dbReference>
<dbReference type="SMART" id="SM00283">
    <property type="entry name" value="MA"/>
    <property type="match status" value="1"/>
</dbReference>
<feature type="transmembrane region" description="Helical" evidence="5">
    <location>
        <begin position="21"/>
        <end position="39"/>
    </location>
</feature>
<dbReference type="PROSITE" id="PS50111">
    <property type="entry name" value="CHEMOTAXIS_TRANSDUC_2"/>
    <property type="match status" value="1"/>
</dbReference>
<dbReference type="Gene3D" id="1.10.287.950">
    <property type="entry name" value="Methyl-accepting chemotaxis protein"/>
    <property type="match status" value="1"/>
</dbReference>
<gene>
    <name evidence="7" type="ORF">SAMN06265827_10693</name>
</gene>
<evidence type="ECO:0000256" key="5">
    <source>
        <dbReference type="SAM" id="Phobius"/>
    </source>
</evidence>
<keyword evidence="5" id="KW-0812">Transmembrane</keyword>
<dbReference type="GO" id="GO:0007165">
    <property type="term" value="P:signal transduction"/>
    <property type="evidence" value="ECO:0007669"/>
    <property type="project" value="UniProtKB-KW"/>
</dbReference>
<dbReference type="Proteomes" id="UP000219573">
    <property type="component" value="Unassembled WGS sequence"/>
</dbReference>
<dbReference type="PANTHER" id="PTHR32089">
    <property type="entry name" value="METHYL-ACCEPTING CHEMOTAXIS PROTEIN MCPB"/>
    <property type="match status" value="1"/>
</dbReference>
<reference evidence="8" key="1">
    <citation type="submission" date="2017-09" db="EMBL/GenBank/DDBJ databases">
        <authorList>
            <person name="Varghese N."/>
            <person name="Submissions S."/>
        </authorList>
    </citation>
    <scope>NUCLEOTIDE SEQUENCE [LARGE SCALE GENOMIC DNA]</scope>
    <source>
        <strain evidence="8">MSL47</strain>
    </source>
</reference>
<dbReference type="SUPFAM" id="SSF58104">
    <property type="entry name" value="Methyl-accepting chemotaxis protein (MCP) signaling domain"/>
    <property type="match status" value="1"/>
</dbReference>
<proteinExistence type="inferred from homology"/>
<evidence type="ECO:0000313" key="7">
    <source>
        <dbReference type="EMBL" id="SNY21040.1"/>
    </source>
</evidence>
<accession>A0A285GBT0</accession>
<protein>
    <submittedName>
        <fullName evidence="7">Methyl-accepting chemotaxis protein (MCP) signalling domain-containing protein</fullName>
    </submittedName>
</protein>
<keyword evidence="5" id="KW-1133">Transmembrane helix</keyword>
<dbReference type="Pfam" id="PF00015">
    <property type="entry name" value="MCPsignal"/>
    <property type="match status" value="1"/>
</dbReference>
<dbReference type="GO" id="GO:0006935">
    <property type="term" value="P:chemotaxis"/>
    <property type="evidence" value="ECO:0007669"/>
    <property type="project" value="InterPro"/>
</dbReference>
<keyword evidence="4" id="KW-0175">Coiled coil</keyword>
<name>A0A285GBT0_9FIRM</name>
<evidence type="ECO:0000259" key="6">
    <source>
        <dbReference type="PROSITE" id="PS50111"/>
    </source>
</evidence>
<organism evidence="7 8">
    <name type="scientific">Orenia metallireducens</name>
    <dbReference type="NCBI Taxonomy" id="1413210"/>
    <lineage>
        <taxon>Bacteria</taxon>
        <taxon>Bacillati</taxon>
        <taxon>Bacillota</taxon>
        <taxon>Clostridia</taxon>
        <taxon>Halanaerobiales</taxon>
        <taxon>Halobacteroidaceae</taxon>
        <taxon>Orenia</taxon>
    </lineage>
</organism>
<dbReference type="GO" id="GO:0004888">
    <property type="term" value="F:transmembrane signaling receptor activity"/>
    <property type="evidence" value="ECO:0007669"/>
    <property type="project" value="InterPro"/>
</dbReference>
<evidence type="ECO:0000256" key="4">
    <source>
        <dbReference type="SAM" id="Coils"/>
    </source>
</evidence>